<dbReference type="Proteomes" id="UP000059188">
    <property type="component" value="Unassembled WGS sequence"/>
</dbReference>
<keyword evidence="3" id="KW-1185">Reference proteome</keyword>
<dbReference type="OrthoDB" id="3201684at2759"/>
<reference evidence="2 3" key="1">
    <citation type="submission" date="2014-11" db="EMBL/GenBank/DDBJ databases">
        <authorList>
            <person name="Wibberg Daniel"/>
        </authorList>
    </citation>
    <scope>NUCLEOTIDE SEQUENCE [LARGE SCALE GENOMIC DNA]</scope>
    <source>
        <strain evidence="2">Rhizoctonia solani AG1-IB 7/3/14</strain>
    </source>
</reference>
<feature type="compositionally biased region" description="Polar residues" evidence="1">
    <location>
        <begin position="262"/>
        <end position="290"/>
    </location>
</feature>
<protein>
    <submittedName>
        <fullName evidence="2">Uncharacterized protein</fullName>
    </submittedName>
</protein>
<evidence type="ECO:0000313" key="2">
    <source>
        <dbReference type="EMBL" id="CEL52606.1"/>
    </source>
</evidence>
<feature type="region of interest" description="Disordered" evidence="1">
    <location>
        <begin position="262"/>
        <end position="308"/>
    </location>
</feature>
<name>A0A0B7F3I7_THACB</name>
<organism evidence="2 3">
    <name type="scientific">Thanatephorus cucumeris (strain AG1-IB / isolate 7/3/14)</name>
    <name type="common">Lettuce bottom rot fungus</name>
    <name type="synonym">Rhizoctonia solani</name>
    <dbReference type="NCBI Taxonomy" id="1108050"/>
    <lineage>
        <taxon>Eukaryota</taxon>
        <taxon>Fungi</taxon>
        <taxon>Dikarya</taxon>
        <taxon>Basidiomycota</taxon>
        <taxon>Agaricomycotina</taxon>
        <taxon>Agaricomycetes</taxon>
        <taxon>Cantharellales</taxon>
        <taxon>Ceratobasidiaceae</taxon>
        <taxon>Rhizoctonia</taxon>
        <taxon>Rhizoctonia solani AG-1</taxon>
    </lineage>
</organism>
<evidence type="ECO:0000256" key="1">
    <source>
        <dbReference type="SAM" id="MobiDB-lite"/>
    </source>
</evidence>
<accession>A0A0B7F3I7</accession>
<proteinExistence type="predicted"/>
<dbReference type="EMBL" id="LN679109">
    <property type="protein sequence ID" value="CEL52606.1"/>
    <property type="molecule type" value="Genomic_DNA"/>
</dbReference>
<sequence>MNTQAWPQVTIPQENFNSNFFDFSFVDPQTQTDSFSASSLSSMWEIPDISGMDLDQLLMSANSSLSEEDIQQIMNSFSASPGMSQALQEAGPAPFEASFQQGTIPQIHIPTNNVLPQPPMLVPSQAAVGFQPVLPSPEIPRSAGAGPSSQANSGSSLLTAISLLKLNMRFNPVFQKMGFTSCPDRIDLKAGMEREDAMIAAGYLPQTHIPWEQAIQLLGKQGFRSYYYSEIQRAKEDHTELPPVPEWIRDYCMLKGGVNAPTLTDEQSGEESSTQISLKNKQTVGSASRQNKGKGKIAYTQGYNPYRQ</sequence>
<gene>
    <name evidence="2" type="ORF">RSOLAG1IB_05811</name>
</gene>
<dbReference type="AlphaFoldDB" id="A0A0B7F3I7"/>
<evidence type="ECO:0000313" key="3">
    <source>
        <dbReference type="Proteomes" id="UP000059188"/>
    </source>
</evidence>